<proteinExistence type="predicted"/>
<sequence length="65" mass="7597">RLVANFQNQTPSHQLHPTKEHARLATDSISDEAIPELRATWLRFQRNRTLSKRQIIDALRASMIF</sequence>
<feature type="non-terminal residue" evidence="2">
    <location>
        <position position="1"/>
    </location>
</feature>
<dbReference type="EMBL" id="BARU01048762">
    <property type="protein sequence ID" value="GAH98984.1"/>
    <property type="molecule type" value="Genomic_DNA"/>
</dbReference>
<accession>X1L9B3</accession>
<evidence type="ECO:0000313" key="2">
    <source>
        <dbReference type="EMBL" id="GAH98984.1"/>
    </source>
</evidence>
<reference evidence="2" key="1">
    <citation type="journal article" date="2014" name="Front. Microbiol.">
        <title>High frequency of phylogenetically diverse reductive dehalogenase-homologous genes in deep subseafloor sedimentary metagenomes.</title>
        <authorList>
            <person name="Kawai M."/>
            <person name="Futagami T."/>
            <person name="Toyoda A."/>
            <person name="Takaki Y."/>
            <person name="Nishi S."/>
            <person name="Hori S."/>
            <person name="Arai W."/>
            <person name="Tsubouchi T."/>
            <person name="Morono Y."/>
            <person name="Uchiyama I."/>
            <person name="Ito T."/>
            <person name="Fujiyama A."/>
            <person name="Inagaki F."/>
            <person name="Takami H."/>
        </authorList>
    </citation>
    <scope>NUCLEOTIDE SEQUENCE</scope>
    <source>
        <strain evidence="2">Expedition CK06-06</strain>
    </source>
</reference>
<evidence type="ECO:0000256" key="1">
    <source>
        <dbReference type="SAM" id="MobiDB-lite"/>
    </source>
</evidence>
<dbReference type="AlphaFoldDB" id="X1L9B3"/>
<organism evidence="2">
    <name type="scientific">marine sediment metagenome</name>
    <dbReference type="NCBI Taxonomy" id="412755"/>
    <lineage>
        <taxon>unclassified sequences</taxon>
        <taxon>metagenomes</taxon>
        <taxon>ecological metagenomes</taxon>
    </lineage>
</organism>
<feature type="non-terminal residue" evidence="2">
    <location>
        <position position="65"/>
    </location>
</feature>
<comment type="caution">
    <text evidence="2">The sequence shown here is derived from an EMBL/GenBank/DDBJ whole genome shotgun (WGS) entry which is preliminary data.</text>
</comment>
<gene>
    <name evidence="2" type="ORF">S03H2_72267</name>
</gene>
<feature type="compositionally biased region" description="Polar residues" evidence="1">
    <location>
        <begin position="1"/>
        <end position="15"/>
    </location>
</feature>
<protein>
    <submittedName>
        <fullName evidence="2">Uncharacterized protein</fullName>
    </submittedName>
</protein>
<name>X1L9B3_9ZZZZ</name>
<feature type="region of interest" description="Disordered" evidence="1">
    <location>
        <begin position="1"/>
        <end position="24"/>
    </location>
</feature>